<accession>E9GVE7</accession>
<gene>
    <name evidence="2" type="ORF">DAPPUDRAFT_306157</name>
</gene>
<protein>
    <recommendedName>
        <fullName evidence="4">Apple domain-containing protein</fullName>
    </recommendedName>
</protein>
<evidence type="ECO:0000256" key="1">
    <source>
        <dbReference type="SAM" id="SignalP"/>
    </source>
</evidence>
<dbReference type="KEGG" id="dpx:DAPPUDRAFT_306157"/>
<dbReference type="AlphaFoldDB" id="E9GVE7"/>
<reference evidence="2 3" key="1">
    <citation type="journal article" date="2011" name="Science">
        <title>The ecoresponsive genome of Daphnia pulex.</title>
        <authorList>
            <person name="Colbourne J.K."/>
            <person name="Pfrender M.E."/>
            <person name="Gilbert D."/>
            <person name="Thomas W.K."/>
            <person name="Tucker A."/>
            <person name="Oakley T.H."/>
            <person name="Tokishita S."/>
            <person name="Aerts A."/>
            <person name="Arnold G.J."/>
            <person name="Basu M.K."/>
            <person name="Bauer D.J."/>
            <person name="Caceres C.E."/>
            <person name="Carmel L."/>
            <person name="Casola C."/>
            <person name="Choi J.H."/>
            <person name="Detter J.C."/>
            <person name="Dong Q."/>
            <person name="Dusheyko S."/>
            <person name="Eads B.D."/>
            <person name="Frohlich T."/>
            <person name="Geiler-Samerotte K.A."/>
            <person name="Gerlach D."/>
            <person name="Hatcher P."/>
            <person name="Jogdeo S."/>
            <person name="Krijgsveld J."/>
            <person name="Kriventseva E.V."/>
            <person name="Kultz D."/>
            <person name="Laforsch C."/>
            <person name="Lindquist E."/>
            <person name="Lopez J."/>
            <person name="Manak J.R."/>
            <person name="Muller J."/>
            <person name="Pangilinan J."/>
            <person name="Patwardhan R.P."/>
            <person name="Pitluck S."/>
            <person name="Pritham E.J."/>
            <person name="Rechtsteiner A."/>
            <person name="Rho M."/>
            <person name="Rogozin I.B."/>
            <person name="Sakarya O."/>
            <person name="Salamov A."/>
            <person name="Schaack S."/>
            <person name="Shapiro H."/>
            <person name="Shiga Y."/>
            <person name="Skalitzky C."/>
            <person name="Smith Z."/>
            <person name="Souvorov A."/>
            <person name="Sung W."/>
            <person name="Tang Z."/>
            <person name="Tsuchiya D."/>
            <person name="Tu H."/>
            <person name="Vos H."/>
            <person name="Wang M."/>
            <person name="Wolf Y.I."/>
            <person name="Yamagata H."/>
            <person name="Yamada T."/>
            <person name="Ye Y."/>
            <person name="Shaw J.R."/>
            <person name="Andrews J."/>
            <person name="Crease T.J."/>
            <person name="Tang H."/>
            <person name="Lucas S.M."/>
            <person name="Robertson H.M."/>
            <person name="Bork P."/>
            <person name="Koonin E.V."/>
            <person name="Zdobnov E.M."/>
            <person name="Grigoriev I.V."/>
            <person name="Lynch M."/>
            <person name="Boore J.L."/>
        </authorList>
    </citation>
    <scope>NUCLEOTIDE SEQUENCE [LARGE SCALE GENOMIC DNA]</scope>
</reference>
<evidence type="ECO:0000313" key="3">
    <source>
        <dbReference type="Proteomes" id="UP000000305"/>
    </source>
</evidence>
<evidence type="ECO:0000313" key="2">
    <source>
        <dbReference type="EMBL" id="EFX76545.1"/>
    </source>
</evidence>
<name>E9GVE7_DAPPU</name>
<keyword evidence="1" id="KW-0732">Signal</keyword>
<dbReference type="OrthoDB" id="6350052at2759"/>
<keyword evidence="3" id="KW-1185">Reference proteome</keyword>
<organism evidence="2 3">
    <name type="scientific">Daphnia pulex</name>
    <name type="common">Water flea</name>
    <dbReference type="NCBI Taxonomy" id="6669"/>
    <lineage>
        <taxon>Eukaryota</taxon>
        <taxon>Metazoa</taxon>
        <taxon>Ecdysozoa</taxon>
        <taxon>Arthropoda</taxon>
        <taxon>Crustacea</taxon>
        <taxon>Branchiopoda</taxon>
        <taxon>Diplostraca</taxon>
        <taxon>Cladocera</taxon>
        <taxon>Anomopoda</taxon>
        <taxon>Daphniidae</taxon>
        <taxon>Daphnia</taxon>
    </lineage>
</organism>
<dbReference type="Proteomes" id="UP000000305">
    <property type="component" value="Unassembled WGS sequence"/>
</dbReference>
<dbReference type="InParanoid" id="E9GVE7"/>
<evidence type="ECO:0008006" key="4">
    <source>
        <dbReference type="Google" id="ProtNLM"/>
    </source>
</evidence>
<feature type="signal peptide" evidence="1">
    <location>
        <begin position="1"/>
        <end position="24"/>
    </location>
</feature>
<proteinExistence type="predicted"/>
<sequence>MNQSSLRWIESMIVFYLSMTLISAINWEDGEFNGQVKWSSNCDFYDEDGGGGGGGGYGDNEIIDDDRDLIRLIGEQQSNRQDCGWLCWADTQCHYYSHSQNVCRTMSLKKKILTPGGVSQHPRERSAAFIHHVTMPYLADSETICGYIPSRIIAFNISVL</sequence>
<dbReference type="EMBL" id="GL732568">
    <property type="protein sequence ID" value="EFX76545.1"/>
    <property type="molecule type" value="Genomic_DNA"/>
</dbReference>
<feature type="chain" id="PRO_5003240622" description="Apple domain-containing protein" evidence="1">
    <location>
        <begin position="25"/>
        <end position="160"/>
    </location>
</feature>
<dbReference type="HOGENOM" id="CLU_1653898_0_0_1"/>